<accession>A0A9D3NKQ4</accession>
<protein>
    <submittedName>
        <fullName evidence="3">Uncharacterized protein</fullName>
    </submittedName>
</protein>
<dbReference type="OrthoDB" id="8926682at2759"/>
<evidence type="ECO:0000313" key="2">
    <source>
        <dbReference type="EMBL" id="KAG7323886.1"/>
    </source>
</evidence>
<feature type="region of interest" description="Disordered" evidence="1">
    <location>
        <begin position="383"/>
        <end position="525"/>
    </location>
</feature>
<feature type="region of interest" description="Disordered" evidence="1">
    <location>
        <begin position="227"/>
        <end position="272"/>
    </location>
</feature>
<evidence type="ECO:0000313" key="4">
    <source>
        <dbReference type="Proteomes" id="UP000824219"/>
    </source>
</evidence>
<dbReference type="EMBL" id="JAHKSW010000014">
    <property type="protein sequence ID" value="KAG7323886.1"/>
    <property type="molecule type" value="Genomic_DNA"/>
</dbReference>
<name>A0A9D3NKQ4_9TELE</name>
<feature type="compositionally biased region" description="Basic and acidic residues" evidence="1">
    <location>
        <begin position="419"/>
        <end position="448"/>
    </location>
</feature>
<feature type="region of interest" description="Disordered" evidence="1">
    <location>
        <begin position="1"/>
        <end position="50"/>
    </location>
</feature>
<reference evidence="3 4" key="1">
    <citation type="submission" date="2021-06" db="EMBL/GenBank/DDBJ databases">
        <title>Chromosome-level genome assembly of the red-tail catfish (Hemibagrus wyckioides).</title>
        <authorList>
            <person name="Shao F."/>
        </authorList>
    </citation>
    <scope>NUCLEOTIDE SEQUENCE [LARGE SCALE GENOMIC DNA]</scope>
    <source>
        <strain evidence="3">EC202008001</strain>
        <tissue evidence="3">Blood</tissue>
    </source>
</reference>
<feature type="region of interest" description="Disordered" evidence="1">
    <location>
        <begin position="185"/>
        <end position="214"/>
    </location>
</feature>
<feature type="compositionally biased region" description="Basic and acidic residues" evidence="1">
    <location>
        <begin position="250"/>
        <end position="260"/>
    </location>
</feature>
<feature type="compositionally biased region" description="Basic and acidic residues" evidence="1">
    <location>
        <begin position="194"/>
        <end position="206"/>
    </location>
</feature>
<feature type="region of interest" description="Disordered" evidence="1">
    <location>
        <begin position="327"/>
        <end position="357"/>
    </location>
</feature>
<evidence type="ECO:0000313" key="3">
    <source>
        <dbReference type="EMBL" id="KAG7323890.1"/>
    </source>
</evidence>
<dbReference type="EMBL" id="JAHKSW010000014">
    <property type="protein sequence ID" value="KAG7323890.1"/>
    <property type="molecule type" value="Genomic_DNA"/>
</dbReference>
<evidence type="ECO:0000256" key="1">
    <source>
        <dbReference type="SAM" id="MobiDB-lite"/>
    </source>
</evidence>
<dbReference type="Proteomes" id="UP000824219">
    <property type="component" value="Linkage Group LG14"/>
</dbReference>
<feature type="compositionally biased region" description="Polar residues" evidence="1">
    <location>
        <begin position="513"/>
        <end position="525"/>
    </location>
</feature>
<comment type="caution">
    <text evidence="3">The sequence shown here is derived from an EMBL/GenBank/DDBJ whole genome shotgun (WGS) entry which is preliminary data.</text>
</comment>
<proteinExistence type="predicted"/>
<organism evidence="3 4">
    <name type="scientific">Hemibagrus wyckioides</name>
    <dbReference type="NCBI Taxonomy" id="337641"/>
    <lineage>
        <taxon>Eukaryota</taxon>
        <taxon>Metazoa</taxon>
        <taxon>Chordata</taxon>
        <taxon>Craniata</taxon>
        <taxon>Vertebrata</taxon>
        <taxon>Euteleostomi</taxon>
        <taxon>Actinopterygii</taxon>
        <taxon>Neopterygii</taxon>
        <taxon>Teleostei</taxon>
        <taxon>Ostariophysi</taxon>
        <taxon>Siluriformes</taxon>
        <taxon>Bagridae</taxon>
        <taxon>Hemibagrus</taxon>
    </lineage>
</organism>
<sequence>MRRRRRGGRAIGPRLSRVTKAAGGPETPRMGFGSDKCTHPPQLPGEGEEGQRSFACISSGITTVIRVTCGAIKGTITDLMSHSQFHCTVRVHLDLHGLIFETSICYWQDQPGSAERQKQKRSCREEKAHGGPPTPRPPGRGGAGGLARAGLFSFNACSVRVLRLRAVFTRARFGDRGKSCDFRGRVRAPVAEPPPERERGARREPSPRPVDFTGHLRCATGRLRLPPTVAGKRRGSGRAKGNARDAPTIRTEKANPRGGEEQPCPWRPTWRPGRRLPQAGLVFRSAKLDGEREKGRRCDRVQMVLGTRESLLSPEILTVPLWLPTAPAATSGARGRGRSGRGEGPEAGRPARLVRPWRSHLGRRTRLGRALVLTALEILQARRGGRDESNEPWPIPLGPRDPSGYRPFLTSALWSSPPDSERDSSRTAWPRRAELGRLPRERPPDRTRPRPSLWDRGTRRSGPRGAADSEERGTRTARQTRAKLEPELPPPGRKGGPPARPCPDKRLDRGMTFNGSQRWSCSATHDTPTQNQVVYESFSTGFDTNLRCAIGEGAALVRPHPSPFANGSARRGPPRGLPGYARPTEDPRRCGIVTFRRDSDLEAFSHNPTDGSFAPVAPQPSTRTKCLNLRFLSY</sequence>
<dbReference type="AlphaFoldDB" id="A0A9D3NKQ4"/>
<keyword evidence="4" id="KW-1185">Reference proteome</keyword>
<feature type="region of interest" description="Disordered" evidence="1">
    <location>
        <begin position="116"/>
        <end position="144"/>
    </location>
</feature>
<gene>
    <name evidence="2" type="ORF">KOW79_011902</name>
    <name evidence="3" type="ORF">KOW79_011906</name>
</gene>
<feature type="region of interest" description="Disordered" evidence="1">
    <location>
        <begin position="563"/>
        <end position="585"/>
    </location>
</feature>